<reference evidence="1 2" key="1">
    <citation type="journal article" date="2019" name="Int. J. Syst. Evol. Microbiol.">
        <title>The Global Catalogue of Microorganisms (GCM) 10K type strain sequencing project: providing services to taxonomists for standard genome sequencing and annotation.</title>
        <authorList>
            <consortium name="The Broad Institute Genomics Platform"/>
            <consortium name="The Broad Institute Genome Sequencing Center for Infectious Disease"/>
            <person name="Wu L."/>
            <person name="Ma J."/>
        </authorList>
    </citation>
    <scope>NUCLEOTIDE SEQUENCE [LARGE SCALE GENOMIC DNA]</scope>
    <source>
        <strain evidence="1 2">CGMCC 1.12237</strain>
    </source>
</reference>
<evidence type="ECO:0000313" key="2">
    <source>
        <dbReference type="Proteomes" id="UP001596201"/>
    </source>
</evidence>
<dbReference type="EMBL" id="JBHSKX010000002">
    <property type="protein sequence ID" value="MFC5368472.1"/>
    <property type="molecule type" value="Genomic_DNA"/>
</dbReference>
<gene>
    <name evidence="1" type="ORF">ACFPJ5_16205</name>
</gene>
<dbReference type="Proteomes" id="UP001596201">
    <property type="component" value="Unassembled WGS sequence"/>
</dbReference>
<dbReference type="AlphaFoldDB" id="A0ABD5RFE8"/>
<organism evidence="1 2">
    <name type="scientific">Salinirubrum litoreum</name>
    <dbReference type="NCBI Taxonomy" id="1126234"/>
    <lineage>
        <taxon>Archaea</taxon>
        <taxon>Methanobacteriati</taxon>
        <taxon>Methanobacteriota</taxon>
        <taxon>Stenosarchaea group</taxon>
        <taxon>Halobacteria</taxon>
        <taxon>Halobacteriales</taxon>
        <taxon>Haloferacaceae</taxon>
        <taxon>Salinirubrum</taxon>
    </lineage>
</organism>
<dbReference type="InterPro" id="IPR049696">
    <property type="entry name" value="HVO_0649-like"/>
</dbReference>
<accession>A0ABD5RFE8</accession>
<dbReference type="NCBIfam" id="NF041911">
    <property type="entry name" value="HVO_0649"/>
    <property type="match status" value="1"/>
</dbReference>
<keyword evidence="2" id="KW-1185">Reference proteome</keyword>
<comment type="caution">
    <text evidence="1">The sequence shown here is derived from an EMBL/GenBank/DDBJ whole genome shotgun (WGS) entry which is preliminary data.</text>
</comment>
<sequence>MSVPRRGSTSLDRLRAYYEGRETRCLSCGHEDTDGGWRVRTTGGVVRYEHTCPSCGVTESRTLRLRRE</sequence>
<protein>
    <submittedName>
        <fullName evidence="1">HVO_0649 family zinc finger protein</fullName>
    </submittedName>
</protein>
<proteinExistence type="predicted"/>
<name>A0ABD5RFE8_9EURY</name>
<dbReference type="RefSeq" id="WP_227230747.1">
    <property type="nucleotide sequence ID" value="NZ_JAJCVJ010000002.1"/>
</dbReference>
<evidence type="ECO:0000313" key="1">
    <source>
        <dbReference type="EMBL" id="MFC5368472.1"/>
    </source>
</evidence>